<name>G8QVC7_SPHPG</name>
<dbReference type="Proteomes" id="UP000005632">
    <property type="component" value="Chromosome"/>
</dbReference>
<keyword evidence="2" id="KW-1185">Reference proteome</keyword>
<dbReference type="EMBL" id="CP003155">
    <property type="protein sequence ID" value="AEV30442.1"/>
    <property type="molecule type" value="Genomic_DNA"/>
</dbReference>
<reference evidence="1 2" key="1">
    <citation type="submission" date="2011-11" db="EMBL/GenBank/DDBJ databases">
        <title>Complete sequence of Spirochaeta sp. grapes.</title>
        <authorList>
            <consortium name="US DOE Joint Genome Institute"/>
            <person name="Lucas S."/>
            <person name="Han J."/>
            <person name="Lapidus A."/>
            <person name="Cheng J.-F."/>
            <person name="Goodwin L."/>
            <person name="Pitluck S."/>
            <person name="Peters L."/>
            <person name="Ovchinnikova G."/>
            <person name="Munk A.C."/>
            <person name="Detter J.C."/>
            <person name="Han C."/>
            <person name="Tapia R."/>
            <person name="Land M."/>
            <person name="Hauser L."/>
            <person name="Kyrpides N."/>
            <person name="Ivanova N."/>
            <person name="Pagani I."/>
            <person name="Ritalahtilisa K."/>
            <person name="Loeffler F."/>
            <person name="Woyke T."/>
        </authorList>
    </citation>
    <scope>NUCLEOTIDE SEQUENCE [LARGE SCALE GENOMIC DNA]</scope>
    <source>
        <strain evidence="2">ATCC BAA-1885 / DSM 22778 / Grapes</strain>
    </source>
</reference>
<dbReference type="HOGENOM" id="CLU_2275654_0_0_12"/>
<dbReference type="STRING" id="158190.SpiGrapes_2683"/>
<gene>
    <name evidence="1" type="ordered locus">SpiGrapes_2683</name>
</gene>
<protein>
    <submittedName>
        <fullName evidence="1">Uncharacterized protein</fullName>
    </submittedName>
</protein>
<evidence type="ECO:0000313" key="2">
    <source>
        <dbReference type="Proteomes" id="UP000005632"/>
    </source>
</evidence>
<proteinExistence type="predicted"/>
<dbReference type="AlphaFoldDB" id="G8QVC7"/>
<dbReference type="KEGG" id="sgp:SpiGrapes_2683"/>
<accession>G8QVC7</accession>
<organism evidence="1 2">
    <name type="scientific">Sphaerochaeta pleomorpha (strain ATCC BAA-1885 / DSM 22778 / Grapes)</name>
    <dbReference type="NCBI Taxonomy" id="158190"/>
    <lineage>
        <taxon>Bacteria</taxon>
        <taxon>Pseudomonadati</taxon>
        <taxon>Spirochaetota</taxon>
        <taxon>Spirochaetia</taxon>
        <taxon>Spirochaetales</taxon>
        <taxon>Sphaerochaetaceae</taxon>
        <taxon>Sphaerochaeta</taxon>
    </lineage>
</organism>
<evidence type="ECO:0000313" key="1">
    <source>
        <dbReference type="EMBL" id="AEV30442.1"/>
    </source>
</evidence>
<sequence>MEICGRLKLIRECYGKSQAKFSRRLIMSQNTWGQDKIAKHSVPIEFKQNLTVMGINIYWLVTGNGPMYLSEESIKQETGKNRIVYDRSELFNIRINAGTLSS</sequence>